<feature type="transmembrane region" description="Helical" evidence="8">
    <location>
        <begin position="169"/>
        <end position="191"/>
    </location>
</feature>
<dbReference type="RefSeq" id="WP_099246564.1">
    <property type="nucleotide sequence ID" value="NZ_FXXP01000002.1"/>
</dbReference>
<feature type="transmembrane region" description="Helical" evidence="8">
    <location>
        <begin position="229"/>
        <end position="249"/>
    </location>
</feature>
<evidence type="ECO:0000256" key="4">
    <source>
        <dbReference type="ARBA" id="ARBA00022475"/>
    </source>
</evidence>
<dbReference type="Pfam" id="PF01925">
    <property type="entry name" value="TauE"/>
    <property type="match status" value="1"/>
</dbReference>
<evidence type="ECO:0000256" key="8">
    <source>
        <dbReference type="RuleBase" id="RU363041"/>
    </source>
</evidence>
<proteinExistence type="inferred from homology"/>
<dbReference type="InterPro" id="IPR052017">
    <property type="entry name" value="TSUP"/>
</dbReference>
<evidence type="ECO:0000256" key="6">
    <source>
        <dbReference type="ARBA" id="ARBA00022989"/>
    </source>
</evidence>
<keyword evidence="6 8" id="KW-1133">Transmembrane helix</keyword>
<feature type="transmembrane region" description="Helical" evidence="8">
    <location>
        <begin position="137"/>
        <end position="163"/>
    </location>
</feature>
<gene>
    <name evidence="9" type="ORF">TRP8649_03019</name>
</gene>
<evidence type="ECO:0000313" key="10">
    <source>
        <dbReference type="Proteomes" id="UP000225972"/>
    </source>
</evidence>
<evidence type="ECO:0000256" key="7">
    <source>
        <dbReference type="ARBA" id="ARBA00023136"/>
    </source>
</evidence>
<evidence type="ECO:0000313" key="9">
    <source>
        <dbReference type="EMBL" id="SMX28892.1"/>
    </source>
</evidence>
<feature type="transmembrane region" description="Helical" evidence="8">
    <location>
        <begin position="108"/>
        <end position="125"/>
    </location>
</feature>
<feature type="transmembrane region" description="Helical" evidence="8">
    <location>
        <begin position="7"/>
        <end position="30"/>
    </location>
</feature>
<dbReference type="GO" id="GO:0005886">
    <property type="term" value="C:plasma membrane"/>
    <property type="evidence" value="ECO:0007669"/>
    <property type="project" value="UniProtKB-SubCell"/>
</dbReference>
<evidence type="ECO:0000256" key="2">
    <source>
        <dbReference type="ARBA" id="ARBA00009142"/>
    </source>
</evidence>
<accession>A0A238JG07</accession>
<keyword evidence="5 8" id="KW-0812">Transmembrane</keyword>
<dbReference type="PANTHER" id="PTHR30269:SF37">
    <property type="entry name" value="MEMBRANE TRANSPORTER PROTEIN"/>
    <property type="match status" value="1"/>
</dbReference>
<protein>
    <recommendedName>
        <fullName evidence="8">Probable membrane transporter protein</fullName>
    </recommendedName>
</protein>
<keyword evidence="10" id="KW-1185">Reference proteome</keyword>
<keyword evidence="7 8" id="KW-0472">Membrane</keyword>
<dbReference type="OrthoDB" id="9795324at2"/>
<dbReference type="EMBL" id="FXXP01000002">
    <property type="protein sequence ID" value="SMX28892.1"/>
    <property type="molecule type" value="Genomic_DNA"/>
</dbReference>
<feature type="transmembrane region" description="Helical" evidence="8">
    <location>
        <begin position="198"/>
        <end position="217"/>
    </location>
</feature>
<dbReference type="PANTHER" id="PTHR30269">
    <property type="entry name" value="TRANSMEMBRANE PROTEIN YFCA"/>
    <property type="match status" value="1"/>
</dbReference>
<dbReference type="Proteomes" id="UP000225972">
    <property type="component" value="Unassembled WGS sequence"/>
</dbReference>
<evidence type="ECO:0000256" key="5">
    <source>
        <dbReference type="ARBA" id="ARBA00022692"/>
    </source>
</evidence>
<evidence type="ECO:0000256" key="1">
    <source>
        <dbReference type="ARBA" id="ARBA00004651"/>
    </source>
</evidence>
<evidence type="ECO:0000256" key="3">
    <source>
        <dbReference type="ARBA" id="ARBA00022448"/>
    </source>
</evidence>
<dbReference type="AlphaFoldDB" id="A0A238JG07"/>
<keyword evidence="4 8" id="KW-1003">Cell membrane</keyword>
<organism evidence="9 10">
    <name type="scientific">Pelagimonas phthalicica</name>
    <dbReference type="NCBI Taxonomy" id="1037362"/>
    <lineage>
        <taxon>Bacteria</taxon>
        <taxon>Pseudomonadati</taxon>
        <taxon>Pseudomonadota</taxon>
        <taxon>Alphaproteobacteria</taxon>
        <taxon>Rhodobacterales</taxon>
        <taxon>Roseobacteraceae</taxon>
        <taxon>Pelagimonas</taxon>
    </lineage>
</organism>
<sequence length="250" mass="26653">MPELLSSLISLPGLGWIIFAAFIAGLVRGFTGFGTALIFLPIAAQFLPPFATILVLTFMDLLSPLPVLRSAWQDAHRPDLRRLLIGTAVMLPVGLWCLTLLPQVVFRFGVSGIALGMLAALVLGLRYRGEIRRSMVYAIGGVAGFLGGVAGLPGPPVILFYMARPLAAAVIRANTLIFLFGYEFFVVAGIAAYGRLEVIWVVLGLALGLPGMAGNWLGGRLFRPGLETVYRSAAYIVIALSALSGLPIWG</sequence>
<comment type="similarity">
    <text evidence="2 8">Belongs to the 4-toluene sulfonate uptake permease (TSUP) (TC 2.A.102) family.</text>
</comment>
<keyword evidence="3" id="KW-0813">Transport</keyword>
<dbReference type="InterPro" id="IPR002781">
    <property type="entry name" value="TM_pro_TauE-like"/>
</dbReference>
<comment type="subcellular location">
    <subcellularLocation>
        <location evidence="1 8">Cell membrane</location>
        <topology evidence="1 8">Multi-pass membrane protein</topology>
    </subcellularLocation>
</comment>
<name>A0A238JG07_9RHOB</name>
<feature type="transmembrane region" description="Helical" evidence="8">
    <location>
        <begin position="83"/>
        <end position="102"/>
    </location>
</feature>
<reference evidence="10" key="1">
    <citation type="submission" date="2017-05" db="EMBL/GenBank/DDBJ databases">
        <authorList>
            <person name="Rodrigo-Torres L."/>
            <person name="Arahal R. D."/>
            <person name="Lucena T."/>
        </authorList>
    </citation>
    <scope>NUCLEOTIDE SEQUENCE [LARGE SCALE GENOMIC DNA]</scope>
    <source>
        <strain evidence="10">CECT 8649</strain>
    </source>
</reference>
<feature type="transmembrane region" description="Helical" evidence="8">
    <location>
        <begin position="36"/>
        <end position="62"/>
    </location>
</feature>